<dbReference type="Pfam" id="PF00496">
    <property type="entry name" value="SBP_bac_5"/>
    <property type="match status" value="1"/>
</dbReference>
<dbReference type="Gene3D" id="3.90.76.10">
    <property type="entry name" value="Dipeptide-binding Protein, Domain 1"/>
    <property type="match status" value="1"/>
</dbReference>
<dbReference type="InterPro" id="IPR000914">
    <property type="entry name" value="SBP_5_dom"/>
</dbReference>
<dbReference type="RefSeq" id="WP_343916107.1">
    <property type="nucleotide sequence ID" value="NZ_BAAAKK010000001.1"/>
</dbReference>
<feature type="signal peptide" evidence="1">
    <location>
        <begin position="1"/>
        <end position="22"/>
    </location>
</feature>
<dbReference type="PROSITE" id="PS51318">
    <property type="entry name" value="TAT"/>
    <property type="match status" value="1"/>
</dbReference>
<accession>A0ABN1YKW3</accession>
<dbReference type="PANTHER" id="PTHR30290">
    <property type="entry name" value="PERIPLASMIC BINDING COMPONENT OF ABC TRANSPORTER"/>
    <property type="match status" value="1"/>
</dbReference>
<evidence type="ECO:0000256" key="1">
    <source>
        <dbReference type="SAM" id="SignalP"/>
    </source>
</evidence>
<dbReference type="InterPro" id="IPR039424">
    <property type="entry name" value="SBP_5"/>
</dbReference>
<dbReference type="PROSITE" id="PS51257">
    <property type="entry name" value="PROKAR_LIPOPROTEIN"/>
    <property type="match status" value="1"/>
</dbReference>
<feature type="chain" id="PRO_5046296277" evidence="1">
    <location>
        <begin position="23"/>
        <end position="596"/>
    </location>
</feature>
<dbReference type="Gene3D" id="3.40.190.10">
    <property type="entry name" value="Periplasmic binding protein-like II"/>
    <property type="match status" value="1"/>
</dbReference>
<dbReference type="Gene3D" id="3.10.105.10">
    <property type="entry name" value="Dipeptide-binding Protein, Domain 3"/>
    <property type="match status" value="1"/>
</dbReference>
<comment type="caution">
    <text evidence="3">The sequence shown here is derived from an EMBL/GenBank/DDBJ whole genome shotgun (WGS) entry which is preliminary data.</text>
</comment>
<evidence type="ECO:0000313" key="3">
    <source>
        <dbReference type="EMBL" id="GAA1416885.1"/>
    </source>
</evidence>
<dbReference type="Proteomes" id="UP001501266">
    <property type="component" value="Unassembled WGS sequence"/>
</dbReference>
<proteinExistence type="predicted"/>
<evidence type="ECO:0000259" key="2">
    <source>
        <dbReference type="Pfam" id="PF00496"/>
    </source>
</evidence>
<dbReference type="EMBL" id="BAAAKK010000001">
    <property type="protein sequence ID" value="GAA1416885.1"/>
    <property type="molecule type" value="Genomic_DNA"/>
</dbReference>
<keyword evidence="4" id="KW-1185">Reference proteome</keyword>
<dbReference type="SUPFAM" id="SSF53850">
    <property type="entry name" value="Periplasmic binding protein-like II"/>
    <property type="match status" value="1"/>
</dbReference>
<keyword evidence="1" id="KW-0732">Signal</keyword>
<sequence length="596" mass="62118">MPAPARPAVRRALLATAGAAAAAMLLAACGPQVEPRVEPGSSVEVAWSGELTSANAASVAGRTPGNLDVAAMTRAAFATVGADGEVREDPSFGTASIVADSPLTVRYDLADGIRWSDGVPIDAADLMLAWAAASNALSTPDLELDELRGADGALELPEATVWFDTASPGGLARATEVPLRDDWARSIDVRFAQPVPDWRTALDVAVPAHVLGERVFGVSDPMEAKQRVLDAIDRADPLALSTLAAAWSTELRVDAAALDDAARISSGPYRLESVQGGRVELVANDAYVGAQLPQVERIALASTADDAAALTGLTAGELDVATIRPTDADRSAIRDLDRDDATLSTAGDGTRWELVLRADRAPLQPVEARRSFLHAIDRRGIAEAALGEAAADATSVDAVLFRPGTRVYEYALEDAGFPQAFGGADEELAAAERDALGIAAGTELCVRYDRADAFAAAAIPAMAAQAALAGWGVRDCGVDDLDEGLAQDDWHAVLRLVPAPADAAQVAERWRAGGLTAVSNPARETLLDEALATAEQDALEQTLLEIEASLVADAVVLPILEPEQLTISAAGVQGVSPRPGHASLTWNAWEWAVETP</sequence>
<feature type="domain" description="Solute-binding protein family 5" evidence="2">
    <location>
        <begin position="99"/>
        <end position="411"/>
    </location>
</feature>
<reference evidence="3 4" key="1">
    <citation type="journal article" date="2019" name="Int. J. Syst. Evol. Microbiol.">
        <title>The Global Catalogue of Microorganisms (GCM) 10K type strain sequencing project: providing services to taxonomists for standard genome sequencing and annotation.</title>
        <authorList>
            <consortium name="The Broad Institute Genomics Platform"/>
            <consortium name="The Broad Institute Genome Sequencing Center for Infectious Disease"/>
            <person name="Wu L."/>
            <person name="Ma J."/>
        </authorList>
    </citation>
    <scope>NUCLEOTIDE SEQUENCE [LARGE SCALE GENOMIC DNA]</scope>
    <source>
        <strain evidence="3 4">JCM 12398</strain>
    </source>
</reference>
<dbReference type="InterPro" id="IPR006311">
    <property type="entry name" value="TAT_signal"/>
</dbReference>
<dbReference type="PANTHER" id="PTHR30290:SF65">
    <property type="entry name" value="MONOACYL PHOSPHATIDYLINOSITOL TETRAMANNOSIDE-BINDING PROTEIN LPQW-RELATED"/>
    <property type="match status" value="1"/>
</dbReference>
<name>A0ABN1YKW3_9MICO</name>
<evidence type="ECO:0000313" key="4">
    <source>
        <dbReference type="Proteomes" id="UP001501266"/>
    </source>
</evidence>
<gene>
    <name evidence="3" type="ORF">GCM10009640_00110</name>
</gene>
<protein>
    <submittedName>
        <fullName evidence="3">ABC transporter substrate-binding protein</fullName>
    </submittedName>
</protein>
<organism evidence="3 4">
    <name type="scientific">Agrococcus citreus</name>
    <dbReference type="NCBI Taxonomy" id="84643"/>
    <lineage>
        <taxon>Bacteria</taxon>
        <taxon>Bacillati</taxon>
        <taxon>Actinomycetota</taxon>
        <taxon>Actinomycetes</taxon>
        <taxon>Micrococcales</taxon>
        <taxon>Microbacteriaceae</taxon>
        <taxon>Agrococcus</taxon>
    </lineage>
</organism>